<keyword evidence="3" id="KW-1185">Reference proteome</keyword>
<dbReference type="Proteomes" id="UP000317429">
    <property type="component" value="Chromosome"/>
</dbReference>
<dbReference type="RefSeq" id="WP_145281413.1">
    <property type="nucleotide sequence ID" value="NZ_CP036291.1"/>
</dbReference>
<feature type="region of interest" description="Disordered" evidence="1">
    <location>
        <begin position="215"/>
        <end position="241"/>
    </location>
</feature>
<evidence type="ECO:0000313" key="3">
    <source>
        <dbReference type="Proteomes" id="UP000317429"/>
    </source>
</evidence>
<dbReference type="KEGG" id="pnd:Pla175_08120"/>
<evidence type="ECO:0000256" key="1">
    <source>
        <dbReference type="SAM" id="MobiDB-lite"/>
    </source>
</evidence>
<sequence length="241" mass="25412">MKFRFSIRMILIVIAFVAVLLMNVNERRQHAAQMADAQRLVRQTEANLAAMGFEGANAPFGPDEFRLVIVDIYGKGRSAVRDTSIAAQRVIVVTHAPEDVKTQGAAPSSLAKTICATQPLGGAADSSCTLSVYANVPSSRPSDSYPTLIFNLQMAGGTASGSGLSATIDKGDTLKDHFRFDLESGVYPLGEPIDFYAIGGNRKGELRQVRLVVGAPPKPSAGAGSVSASSVPDSERETSGP</sequence>
<evidence type="ECO:0000313" key="2">
    <source>
        <dbReference type="EMBL" id="QDU87450.1"/>
    </source>
</evidence>
<reference evidence="2 3" key="1">
    <citation type="submission" date="2019-02" db="EMBL/GenBank/DDBJ databases">
        <title>Deep-cultivation of Planctomycetes and their phenomic and genomic characterization uncovers novel biology.</title>
        <authorList>
            <person name="Wiegand S."/>
            <person name="Jogler M."/>
            <person name="Boedeker C."/>
            <person name="Pinto D."/>
            <person name="Vollmers J."/>
            <person name="Rivas-Marin E."/>
            <person name="Kohn T."/>
            <person name="Peeters S.H."/>
            <person name="Heuer A."/>
            <person name="Rast P."/>
            <person name="Oberbeckmann S."/>
            <person name="Bunk B."/>
            <person name="Jeske O."/>
            <person name="Meyerdierks A."/>
            <person name="Storesund J.E."/>
            <person name="Kallscheuer N."/>
            <person name="Luecker S."/>
            <person name="Lage O.M."/>
            <person name="Pohl T."/>
            <person name="Merkel B.J."/>
            <person name="Hornburger P."/>
            <person name="Mueller R.-W."/>
            <person name="Bruemmer F."/>
            <person name="Labrenz M."/>
            <person name="Spormann A.M."/>
            <person name="Op den Camp H."/>
            <person name="Overmann J."/>
            <person name="Amann R."/>
            <person name="Jetten M.S.M."/>
            <person name="Mascher T."/>
            <person name="Medema M.H."/>
            <person name="Devos D.P."/>
            <person name="Kaster A.-K."/>
            <person name="Ovreas L."/>
            <person name="Rohde M."/>
            <person name="Galperin M.Y."/>
            <person name="Jogler C."/>
        </authorList>
    </citation>
    <scope>NUCLEOTIDE SEQUENCE [LARGE SCALE GENOMIC DNA]</scope>
    <source>
        <strain evidence="2 3">Pla175</strain>
    </source>
</reference>
<gene>
    <name evidence="2" type="ORF">Pla175_08120</name>
</gene>
<protein>
    <submittedName>
        <fullName evidence="2">Uncharacterized protein</fullName>
    </submittedName>
</protein>
<dbReference type="AlphaFoldDB" id="A0A518D7J9"/>
<feature type="compositionally biased region" description="Low complexity" evidence="1">
    <location>
        <begin position="215"/>
        <end position="232"/>
    </location>
</feature>
<accession>A0A518D7J9</accession>
<organism evidence="2 3">
    <name type="scientific">Pirellulimonas nuda</name>
    <dbReference type="NCBI Taxonomy" id="2528009"/>
    <lineage>
        <taxon>Bacteria</taxon>
        <taxon>Pseudomonadati</taxon>
        <taxon>Planctomycetota</taxon>
        <taxon>Planctomycetia</taxon>
        <taxon>Pirellulales</taxon>
        <taxon>Lacipirellulaceae</taxon>
        <taxon>Pirellulimonas</taxon>
    </lineage>
</organism>
<proteinExistence type="predicted"/>
<name>A0A518D7J9_9BACT</name>
<dbReference type="EMBL" id="CP036291">
    <property type="protein sequence ID" value="QDU87450.1"/>
    <property type="molecule type" value="Genomic_DNA"/>
</dbReference>